<evidence type="ECO:0000259" key="1">
    <source>
        <dbReference type="Pfam" id="PF26138"/>
    </source>
</evidence>
<dbReference type="GO" id="GO:0046872">
    <property type="term" value="F:metal ion binding"/>
    <property type="evidence" value="ECO:0007669"/>
    <property type="project" value="UniProtKB-KW"/>
</dbReference>
<name>A0A8J4QVS3_9ROSI</name>
<dbReference type="InterPro" id="IPR045249">
    <property type="entry name" value="HARBI1-like"/>
</dbReference>
<keyword evidence="3" id="KW-1185">Reference proteome</keyword>
<accession>A0A8J4QVS3</accession>
<dbReference type="Pfam" id="PF26138">
    <property type="entry name" value="DUF8040"/>
    <property type="match status" value="1"/>
</dbReference>
<dbReference type="AlphaFoldDB" id="A0A8J4QVS3"/>
<dbReference type="GO" id="GO:0005634">
    <property type="term" value="C:nucleus"/>
    <property type="evidence" value="ECO:0007669"/>
    <property type="project" value="UniProtKB-SubCell"/>
</dbReference>
<comment type="caution">
    <text evidence="2">The sequence shown here is derived from an EMBL/GenBank/DDBJ whole genome shotgun (WGS) entry which is preliminary data.</text>
</comment>
<dbReference type="OrthoDB" id="1681765at2759"/>
<feature type="domain" description="DUF8040" evidence="1">
    <location>
        <begin position="1"/>
        <end position="71"/>
    </location>
</feature>
<protein>
    <recommendedName>
        <fullName evidence="1">DUF8040 domain-containing protein</fullName>
    </recommendedName>
</protein>
<dbReference type="GO" id="GO:0016787">
    <property type="term" value="F:hydrolase activity"/>
    <property type="evidence" value="ECO:0007669"/>
    <property type="project" value="UniProtKB-KW"/>
</dbReference>
<proteinExistence type="predicted"/>
<dbReference type="PANTHER" id="PTHR22930:SF228">
    <property type="entry name" value="PROTEIN ALP1-LIKE"/>
    <property type="match status" value="1"/>
</dbReference>
<evidence type="ECO:0000313" key="2">
    <source>
        <dbReference type="EMBL" id="KAF3959377.1"/>
    </source>
</evidence>
<evidence type="ECO:0000313" key="3">
    <source>
        <dbReference type="Proteomes" id="UP000737018"/>
    </source>
</evidence>
<dbReference type="GO" id="GO:0004518">
    <property type="term" value="F:nuclease activity"/>
    <property type="evidence" value="ECO:0007669"/>
    <property type="project" value="UniProtKB-KW"/>
</dbReference>
<organism evidence="2 3">
    <name type="scientific">Castanea mollissima</name>
    <name type="common">Chinese chestnut</name>
    <dbReference type="NCBI Taxonomy" id="60419"/>
    <lineage>
        <taxon>Eukaryota</taxon>
        <taxon>Viridiplantae</taxon>
        <taxon>Streptophyta</taxon>
        <taxon>Embryophyta</taxon>
        <taxon>Tracheophyta</taxon>
        <taxon>Spermatophyta</taxon>
        <taxon>Magnoliopsida</taxon>
        <taxon>eudicotyledons</taxon>
        <taxon>Gunneridae</taxon>
        <taxon>Pentapetalae</taxon>
        <taxon>rosids</taxon>
        <taxon>fabids</taxon>
        <taxon>Fagales</taxon>
        <taxon>Fagaceae</taxon>
        <taxon>Castanea</taxon>
    </lineage>
</organism>
<gene>
    <name evidence="2" type="ORF">CMV_015805</name>
</gene>
<sequence>MDRPTLTSLCNYLRRHKFLTNSRWITMEEADGMFLLIVGHNVRISVIVDRFQHSTETVDRQFKEIVRAICRLHSSLRNVIERCFGVLKARFPILKMMPRYKPCRQGNVMRACCTIHNFIGMETRNDRLFTQFNIDNLTIEGEDRDNSGESSHTIDLTDQAAEAMAAYRDQIAALMLANNRHH</sequence>
<dbReference type="Proteomes" id="UP000737018">
    <property type="component" value="Unassembled WGS sequence"/>
</dbReference>
<reference evidence="2" key="1">
    <citation type="submission" date="2020-03" db="EMBL/GenBank/DDBJ databases">
        <title>Castanea mollissima Vanexum genome sequencing.</title>
        <authorList>
            <person name="Staton M."/>
        </authorList>
    </citation>
    <scope>NUCLEOTIDE SEQUENCE</scope>
    <source>
        <tissue evidence="2">Leaf</tissue>
    </source>
</reference>
<dbReference type="InterPro" id="IPR058353">
    <property type="entry name" value="DUF8040"/>
</dbReference>
<dbReference type="PANTHER" id="PTHR22930">
    <property type="match status" value="1"/>
</dbReference>
<dbReference type="EMBL" id="JRKL02002345">
    <property type="protein sequence ID" value="KAF3959377.1"/>
    <property type="molecule type" value="Genomic_DNA"/>
</dbReference>